<proteinExistence type="predicted"/>
<evidence type="ECO:0008006" key="3">
    <source>
        <dbReference type="Google" id="ProtNLM"/>
    </source>
</evidence>
<dbReference type="RefSeq" id="WP_371386392.1">
    <property type="nucleotide sequence ID" value="NZ_JBGLYH010000020.1"/>
</dbReference>
<accession>A0ABV4K3J1</accession>
<reference evidence="1 2" key="1">
    <citation type="submission" date="2024-08" db="EMBL/GenBank/DDBJ databases">
        <title>Sulfate-reducing bacteria isolated from formation water of the oil field in Kazakhstan and description of Pseudodesulfovibrio sp.</title>
        <authorList>
            <person name="Bidzhieva S.K."/>
            <person name="Tourova T.P."/>
            <person name="Grouzdev D.S."/>
            <person name="Beletsky A.V."/>
            <person name="Sokolova D.S."/>
            <person name="Samigullina S.R."/>
            <person name="Poltaraus A.B."/>
            <person name="Avtukh A.N."/>
            <person name="Tereshina V.M."/>
            <person name="Zhaparov N.S."/>
            <person name="Mardanov A.V."/>
            <person name="Nazina T.N."/>
        </authorList>
    </citation>
    <scope>NUCLEOTIDE SEQUENCE [LARGE SCALE GENOMIC DNA]</scope>
    <source>
        <strain evidence="1 2">9FUS</strain>
    </source>
</reference>
<dbReference type="Gene3D" id="3.40.630.30">
    <property type="match status" value="1"/>
</dbReference>
<sequence>MAKDSNIVVRTFDVLNLQDSFFDSLRKAYRGFDDWFRRKGKEHAYVMSDAEGIQAFLYLKVEYGPITDITPPLNTDICLKVGTFKINAHGTKLGERFVKKIFDHAIVNNIKHIYVTVFDEHWPLISILEKYGFVRHGTKTTPSGTEQVYLKDFNRMTGSIVADYPVLDAVNCNKWLLAIYPQWHTKLFPDSILRTENSSIIDDISHTNSIHKVYISWARDIGSIKNKDLIIIYRTKDSGPAWYRSVATSICAVENIKAVNSFTTLDDFKKFTSPHSVFTDEELTKFYKKQVGYAIKMTYNIALPKRPNMASLVENVGLNRDNYWGFMKVDDKQFLALVEESKVPKCGVILP</sequence>
<dbReference type="InterPro" id="IPR016181">
    <property type="entry name" value="Acyl_CoA_acyltransferase"/>
</dbReference>
<dbReference type="Proteomes" id="UP001568698">
    <property type="component" value="Unassembled WGS sequence"/>
</dbReference>
<keyword evidence="2" id="KW-1185">Reference proteome</keyword>
<dbReference type="SUPFAM" id="SSF55729">
    <property type="entry name" value="Acyl-CoA N-acyltransferases (Nat)"/>
    <property type="match status" value="1"/>
</dbReference>
<comment type="caution">
    <text evidence="1">The sequence shown here is derived from an EMBL/GenBank/DDBJ whole genome shotgun (WGS) entry which is preliminary data.</text>
</comment>
<evidence type="ECO:0000313" key="1">
    <source>
        <dbReference type="EMBL" id="MEZ7196871.1"/>
    </source>
</evidence>
<protein>
    <recommendedName>
        <fullName evidence="3">N-acetyltransferase domain-containing protein</fullName>
    </recommendedName>
</protein>
<evidence type="ECO:0000313" key="2">
    <source>
        <dbReference type="Proteomes" id="UP001568698"/>
    </source>
</evidence>
<organism evidence="1 2">
    <name type="scientific">Pseudodesulfovibrio karagichevae</name>
    <dbReference type="NCBI Taxonomy" id="3239305"/>
    <lineage>
        <taxon>Bacteria</taxon>
        <taxon>Pseudomonadati</taxon>
        <taxon>Thermodesulfobacteriota</taxon>
        <taxon>Desulfovibrionia</taxon>
        <taxon>Desulfovibrionales</taxon>
        <taxon>Desulfovibrionaceae</taxon>
    </lineage>
</organism>
<name>A0ABV4K3J1_9BACT</name>
<gene>
    <name evidence="1" type="ORF">AB6M95_08940</name>
</gene>
<dbReference type="EMBL" id="JBGLYH010000020">
    <property type="protein sequence ID" value="MEZ7196871.1"/>
    <property type="molecule type" value="Genomic_DNA"/>
</dbReference>